<dbReference type="GO" id="GO:0010285">
    <property type="term" value="F:L,L-diaminopimelate aminotransferase activity"/>
    <property type="evidence" value="ECO:0007669"/>
    <property type="project" value="UniProtKB-EC"/>
</dbReference>
<dbReference type="Pfam" id="PF00155">
    <property type="entry name" value="Aminotran_1_2"/>
    <property type="match status" value="1"/>
</dbReference>
<dbReference type="InterPro" id="IPR050881">
    <property type="entry name" value="LL-DAP_aminotransferase"/>
</dbReference>
<comment type="cofactor">
    <cofactor evidence="1">
        <name>pyridoxal 5'-phosphate</name>
        <dbReference type="ChEBI" id="CHEBI:597326"/>
    </cofactor>
</comment>
<dbReference type="InterPro" id="IPR015424">
    <property type="entry name" value="PyrdxlP-dep_Trfase"/>
</dbReference>
<sequence length="396" mass="43855">MTNPELDLLQPYPFEKLRALLDGITPADVPLVSLSVGEPRHPAPQFVLDAMQQAARTVENYPSTRGIDELRQGIAAWLCQRYGLDNPEKLAEQHILPVNGTREGLYAIAQCVLDRTQRDRLVLMPNPFYQIYEGAALLAGCTPEFYAIDENADANIDAITDEQFARCQMIYICTPGNPTGAVSSEAGLQRLIAKAQEHDFIIISDECYSEIYREASGPPCGLLQAAKSMGLDSFDRCLVFHSLSKRSNLPGLRSGFVAGDAELIRRFVEYRTYQGCSMSGFVQHASIAAWSDEEHVQANRTAYDQKYEAVIDILSPALNVSTPPAGFYLWPELPVDDQIFTQRLLAEFNVRAVPGSYLARAPGQDNYNPGTNHLRLALVAPLDDCIIAAQRIIQCL</sequence>
<dbReference type="CDD" id="cd00609">
    <property type="entry name" value="AAT_like"/>
    <property type="match status" value="1"/>
</dbReference>
<keyword evidence="6" id="KW-1185">Reference proteome</keyword>
<dbReference type="GO" id="GO:0030170">
    <property type="term" value="F:pyridoxal phosphate binding"/>
    <property type="evidence" value="ECO:0007669"/>
    <property type="project" value="InterPro"/>
</dbReference>
<name>A0A2Z2P603_9GAMM</name>
<dbReference type="Proteomes" id="UP000250079">
    <property type="component" value="Chromosome"/>
</dbReference>
<dbReference type="EMBL" id="CP018632">
    <property type="protein sequence ID" value="ASJ75274.1"/>
    <property type="molecule type" value="Genomic_DNA"/>
</dbReference>
<dbReference type="PANTHER" id="PTHR42832:SF3">
    <property type="entry name" value="L-GLUTAMINE--4-(METHYLSULFANYL)-2-OXOBUTANOATE AMINOTRANSFERASE"/>
    <property type="match status" value="1"/>
</dbReference>
<feature type="domain" description="Aminotransferase class I/classII large" evidence="4">
    <location>
        <begin position="31"/>
        <end position="378"/>
    </location>
</feature>
<accession>A0A2Z2P603</accession>
<dbReference type="InterPro" id="IPR015421">
    <property type="entry name" value="PyrdxlP-dep_Trfase_major"/>
</dbReference>
<evidence type="ECO:0000256" key="3">
    <source>
        <dbReference type="ARBA" id="ARBA00022679"/>
    </source>
</evidence>
<dbReference type="Gene3D" id="3.40.640.10">
    <property type="entry name" value="Type I PLP-dependent aspartate aminotransferase-like (Major domain)"/>
    <property type="match status" value="1"/>
</dbReference>
<reference evidence="5 6" key="1">
    <citation type="submission" date="2016-12" db="EMBL/GenBank/DDBJ databases">
        <authorList>
            <person name="Song W.-J."/>
            <person name="Kurnit D.M."/>
        </authorList>
    </citation>
    <scope>NUCLEOTIDE SEQUENCE [LARGE SCALE GENOMIC DNA]</scope>
    <source>
        <strain evidence="5 6">IMCC3135</strain>
    </source>
</reference>
<dbReference type="RefSeq" id="WP_088920207.1">
    <property type="nucleotide sequence ID" value="NZ_CP018632.1"/>
</dbReference>
<dbReference type="OrthoDB" id="9813612at2"/>
<dbReference type="Gene3D" id="3.90.1150.10">
    <property type="entry name" value="Aspartate Aminotransferase, domain 1"/>
    <property type="match status" value="1"/>
</dbReference>
<evidence type="ECO:0000313" key="5">
    <source>
        <dbReference type="EMBL" id="ASJ75274.1"/>
    </source>
</evidence>
<dbReference type="EC" id="2.6.1.83" evidence="5"/>
<dbReference type="SUPFAM" id="SSF53383">
    <property type="entry name" value="PLP-dependent transferases"/>
    <property type="match status" value="1"/>
</dbReference>
<organism evidence="5 6">
    <name type="scientific">Granulosicoccus antarcticus IMCC3135</name>
    <dbReference type="NCBI Taxonomy" id="1192854"/>
    <lineage>
        <taxon>Bacteria</taxon>
        <taxon>Pseudomonadati</taxon>
        <taxon>Pseudomonadota</taxon>
        <taxon>Gammaproteobacteria</taxon>
        <taxon>Chromatiales</taxon>
        <taxon>Granulosicoccaceae</taxon>
        <taxon>Granulosicoccus</taxon>
    </lineage>
</organism>
<evidence type="ECO:0000313" key="6">
    <source>
        <dbReference type="Proteomes" id="UP000250079"/>
    </source>
</evidence>
<dbReference type="NCBIfam" id="TIGR03538">
    <property type="entry name" value="DapC_gpp"/>
    <property type="match status" value="1"/>
</dbReference>
<dbReference type="InterPro" id="IPR019878">
    <property type="entry name" value="DapC_beta/gammaproteobac"/>
</dbReference>
<dbReference type="InterPro" id="IPR015422">
    <property type="entry name" value="PyrdxlP-dep_Trfase_small"/>
</dbReference>
<dbReference type="GO" id="GO:0009089">
    <property type="term" value="P:lysine biosynthetic process via diaminopimelate"/>
    <property type="evidence" value="ECO:0007669"/>
    <property type="project" value="InterPro"/>
</dbReference>
<dbReference type="AlphaFoldDB" id="A0A2Z2P603"/>
<keyword evidence="2 5" id="KW-0032">Aminotransferase</keyword>
<dbReference type="InterPro" id="IPR004839">
    <property type="entry name" value="Aminotransferase_I/II_large"/>
</dbReference>
<dbReference type="GO" id="GO:0009016">
    <property type="term" value="F:succinyldiaminopimelate transaminase activity"/>
    <property type="evidence" value="ECO:0007669"/>
    <property type="project" value="InterPro"/>
</dbReference>
<dbReference type="PANTHER" id="PTHR42832">
    <property type="entry name" value="AMINO ACID AMINOTRANSFERASE"/>
    <property type="match status" value="1"/>
</dbReference>
<gene>
    <name evidence="5" type="primary">dapL</name>
    <name evidence="5" type="ORF">IMCC3135_26095</name>
</gene>
<evidence type="ECO:0000256" key="2">
    <source>
        <dbReference type="ARBA" id="ARBA00022576"/>
    </source>
</evidence>
<evidence type="ECO:0000256" key="1">
    <source>
        <dbReference type="ARBA" id="ARBA00001933"/>
    </source>
</evidence>
<protein>
    <submittedName>
        <fullName evidence="5">LL-diaminopimelate aminotransferase</fullName>
        <ecNumber evidence="5">2.6.1.83</ecNumber>
    </submittedName>
</protein>
<dbReference type="KEGG" id="gai:IMCC3135_26095"/>
<proteinExistence type="predicted"/>
<evidence type="ECO:0000259" key="4">
    <source>
        <dbReference type="Pfam" id="PF00155"/>
    </source>
</evidence>
<keyword evidence="3 5" id="KW-0808">Transferase</keyword>